<dbReference type="Proteomes" id="UP000242015">
    <property type="component" value="Unassembled WGS sequence"/>
</dbReference>
<dbReference type="EMBL" id="NEXF01000368">
    <property type="protein sequence ID" value="PSO06909.1"/>
    <property type="molecule type" value="Genomic_DNA"/>
</dbReference>
<sequence length="59" mass="6695">MSLTHNYDAALRYAYQRLERSKIGDDDKWVIRDFAEHTAARGVSKMTLAALIEKSVLPA</sequence>
<gene>
    <name evidence="1" type="ORF">B9Q04_13650</name>
</gene>
<comment type="caution">
    <text evidence="1">The sequence shown here is derived from an EMBL/GenBank/DDBJ whole genome shotgun (WGS) entry which is preliminary data.</text>
</comment>
<proteinExistence type="predicted"/>
<name>A0A2R6C7M5_9ARCH</name>
<evidence type="ECO:0000313" key="2">
    <source>
        <dbReference type="Proteomes" id="UP000242015"/>
    </source>
</evidence>
<protein>
    <submittedName>
        <fullName evidence="1">Uncharacterized protein</fullName>
    </submittedName>
</protein>
<dbReference type="AlphaFoldDB" id="A0A2R6C7M5"/>
<evidence type="ECO:0000313" key="1">
    <source>
        <dbReference type="EMBL" id="PSO06909.1"/>
    </source>
</evidence>
<organism evidence="1 2">
    <name type="scientific">Candidatus Marsarchaeota G2 archaeon BE_D</name>
    <dbReference type="NCBI Taxonomy" id="1978158"/>
    <lineage>
        <taxon>Archaea</taxon>
        <taxon>Candidatus Marsarchaeota</taxon>
        <taxon>Candidatus Marsarchaeota group 2</taxon>
    </lineage>
</organism>
<accession>A0A2R6C7M5</accession>
<reference evidence="1 2" key="1">
    <citation type="submission" date="2017-04" db="EMBL/GenBank/DDBJ databases">
        <title>Novel microbial lineages endemic to geothermal iron-oxide mats fill important gaps in the evolutionary history of Archaea.</title>
        <authorList>
            <person name="Jay Z.J."/>
            <person name="Beam J.P."/>
            <person name="Dlakic M."/>
            <person name="Rusch D.B."/>
            <person name="Kozubal M.A."/>
            <person name="Inskeep W.P."/>
        </authorList>
    </citation>
    <scope>NUCLEOTIDE SEQUENCE [LARGE SCALE GENOMIC DNA]</scope>
    <source>
        <strain evidence="1">BE_D</strain>
    </source>
</reference>